<evidence type="ECO:0000313" key="2">
    <source>
        <dbReference type="EMBL" id="KAJ1081953.1"/>
    </source>
</evidence>
<feature type="compositionally biased region" description="Basic and acidic residues" evidence="1">
    <location>
        <begin position="7"/>
        <end position="20"/>
    </location>
</feature>
<reference evidence="2" key="1">
    <citation type="journal article" date="2022" name="bioRxiv">
        <title>Sequencing and chromosome-scale assembly of the giantPleurodeles waltlgenome.</title>
        <authorList>
            <person name="Brown T."/>
            <person name="Elewa A."/>
            <person name="Iarovenko S."/>
            <person name="Subramanian E."/>
            <person name="Araus A.J."/>
            <person name="Petzold A."/>
            <person name="Susuki M."/>
            <person name="Suzuki K.-i.T."/>
            <person name="Hayashi T."/>
            <person name="Toyoda A."/>
            <person name="Oliveira C."/>
            <person name="Osipova E."/>
            <person name="Leigh N.D."/>
            <person name="Simon A."/>
            <person name="Yun M.H."/>
        </authorList>
    </citation>
    <scope>NUCLEOTIDE SEQUENCE</scope>
    <source>
        <strain evidence="2">20211129_DDA</strain>
        <tissue evidence="2">Liver</tissue>
    </source>
</reference>
<dbReference type="AlphaFoldDB" id="A0AAV7KSN5"/>
<dbReference type="Proteomes" id="UP001066276">
    <property type="component" value="Chromosome 12"/>
</dbReference>
<evidence type="ECO:0000313" key="3">
    <source>
        <dbReference type="Proteomes" id="UP001066276"/>
    </source>
</evidence>
<name>A0AAV7KSN5_PLEWA</name>
<comment type="caution">
    <text evidence="2">The sequence shown here is derived from an EMBL/GenBank/DDBJ whole genome shotgun (WGS) entry which is preliminary data.</text>
</comment>
<sequence length="116" mass="12979">MAYATLSKKESCSHERRRETAQGSPGLVASSLFDCYCACVGAKRATRWRGCRRGVSAAEIEAGRGKAATWARDLRRHFVGKQARNRKSENREKGEPPEVPCFYTENNICKTPNVIE</sequence>
<feature type="region of interest" description="Disordered" evidence="1">
    <location>
        <begin position="1"/>
        <end position="24"/>
    </location>
</feature>
<organism evidence="2 3">
    <name type="scientific">Pleurodeles waltl</name>
    <name type="common">Iberian ribbed newt</name>
    <dbReference type="NCBI Taxonomy" id="8319"/>
    <lineage>
        <taxon>Eukaryota</taxon>
        <taxon>Metazoa</taxon>
        <taxon>Chordata</taxon>
        <taxon>Craniata</taxon>
        <taxon>Vertebrata</taxon>
        <taxon>Euteleostomi</taxon>
        <taxon>Amphibia</taxon>
        <taxon>Batrachia</taxon>
        <taxon>Caudata</taxon>
        <taxon>Salamandroidea</taxon>
        <taxon>Salamandridae</taxon>
        <taxon>Pleurodelinae</taxon>
        <taxon>Pleurodeles</taxon>
    </lineage>
</organism>
<accession>A0AAV7KSN5</accession>
<evidence type="ECO:0000256" key="1">
    <source>
        <dbReference type="SAM" id="MobiDB-lite"/>
    </source>
</evidence>
<dbReference type="EMBL" id="JANPWB010000016">
    <property type="protein sequence ID" value="KAJ1081953.1"/>
    <property type="molecule type" value="Genomic_DNA"/>
</dbReference>
<proteinExistence type="predicted"/>
<keyword evidence="3" id="KW-1185">Reference proteome</keyword>
<protein>
    <submittedName>
        <fullName evidence="2">Uncharacterized protein</fullName>
    </submittedName>
</protein>
<gene>
    <name evidence="2" type="ORF">NDU88_002125</name>
</gene>